<reference evidence="7" key="2">
    <citation type="submission" date="2021-10" db="EMBL/GenBank/DDBJ databases">
        <title>Phylogenomics reveals ancestral predisposition of the termite-cultivated fungus Termitomyces towards a domesticated lifestyle.</title>
        <authorList>
            <person name="Auxier B."/>
            <person name="Grum-Grzhimaylo A."/>
            <person name="Cardenas M.E."/>
            <person name="Lodge J.D."/>
            <person name="Laessoe T."/>
            <person name="Pedersen O."/>
            <person name="Smith M.E."/>
            <person name="Kuyper T.W."/>
            <person name="Franco-Molano E.A."/>
            <person name="Baroni T.J."/>
            <person name="Aanen D.K."/>
        </authorList>
    </citation>
    <scope>NUCLEOTIDE SEQUENCE</scope>
    <source>
        <strain evidence="7">D49</strain>
    </source>
</reference>
<evidence type="ECO:0000256" key="2">
    <source>
        <dbReference type="ARBA" id="ARBA00022729"/>
    </source>
</evidence>
<dbReference type="SMART" id="SM00636">
    <property type="entry name" value="Glyco_18"/>
    <property type="match status" value="1"/>
</dbReference>
<dbReference type="PROSITE" id="PS51910">
    <property type="entry name" value="GH18_2"/>
    <property type="match status" value="1"/>
</dbReference>
<dbReference type="SUPFAM" id="SSF51445">
    <property type="entry name" value="(Trans)glycosidases"/>
    <property type="match status" value="1"/>
</dbReference>
<keyword evidence="5" id="KW-0326">Glycosidase</keyword>
<evidence type="ECO:0000256" key="4">
    <source>
        <dbReference type="ARBA" id="ARBA00023180"/>
    </source>
</evidence>
<dbReference type="SUPFAM" id="SSF54556">
    <property type="entry name" value="Chitinase insertion domain"/>
    <property type="match status" value="1"/>
</dbReference>
<keyword evidence="4" id="KW-0325">Glycoprotein</keyword>
<organism evidence="7 8">
    <name type="scientific">Sphagnurus paluster</name>
    <dbReference type="NCBI Taxonomy" id="117069"/>
    <lineage>
        <taxon>Eukaryota</taxon>
        <taxon>Fungi</taxon>
        <taxon>Dikarya</taxon>
        <taxon>Basidiomycota</taxon>
        <taxon>Agaricomycotina</taxon>
        <taxon>Agaricomycetes</taxon>
        <taxon>Agaricomycetidae</taxon>
        <taxon>Agaricales</taxon>
        <taxon>Tricholomatineae</taxon>
        <taxon>Lyophyllaceae</taxon>
        <taxon>Sphagnurus</taxon>
    </lineage>
</organism>
<accession>A0A9P7GKC0</accession>
<dbReference type="InterPro" id="IPR011583">
    <property type="entry name" value="Chitinase_II/V-like_cat"/>
</dbReference>
<dbReference type="EMBL" id="JABCKI010000149">
    <property type="protein sequence ID" value="KAG5652209.1"/>
    <property type="molecule type" value="Genomic_DNA"/>
</dbReference>
<keyword evidence="1" id="KW-0147">Chitin-binding</keyword>
<dbReference type="GO" id="GO:0005975">
    <property type="term" value="P:carbohydrate metabolic process"/>
    <property type="evidence" value="ECO:0007669"/>
    <property type="project" value="InterPro"/>
</dbReference>
<dbReference type="InterPro" id="IPR017853">
    <property type="entry name" value="GH"/>
</dbReference>
<dbReference type="AlphaFoldDB" id="A0A9P7GKC0"/>
<keyword evidence="3" id="KW-0378">Hydrolase</keyword>
<dbReference type="InterPro" id="IPR029070">
    <property type="entry name" value="Chitinase_insertion_sf"/>
</dbReference>
<evidence type="ECO:0000256" key="3">
    <source>
        <dbReference type="ARBA" id="ARBA00022801"/>
    </source>
</evidence>
<gene>
    <name evidence="7" type="ORF">H0H81_005830</name>
</gene>
<sequence length="263" mass="29057">MVAVEYPGTERGGIEADGQNFLSLMKELYAVTSSKRLEVSFTVPASFWYLQQFPILELQDHTNWINLMTYDIHGSWDIKFGTGVLPHTAIPEVNAAVNMLLKAGVKIGKINLGIGFYGRSFTLTDPNCKVAGCPFSGGGTKGPCTGGEGFLSYGEIDHIIQSRGLKPTYNSTSKTMTLVYDNQWIGYEDPSTLATKLEYVLGRKMPGVLIWAVDLDKGNQLLSAARRRPLADSCQIYNGLPCRRRMEGNKSWRDGKCAMLLVE</sequence>
<evidence type="ECO:0000259" key="6">
    <source>
        <dbReference type="PROSITE" id="PS51910"/>
    </source>
</evidence>
<evidence type="ECO:0000256" key="5">
    <source>
        <dbReference type="ARBA" id="ARBA00023295"/>
    </source>
</evidence>
<dbReference type="GO" id="GO:0016798">
    <property type="term" value="F:hydrolase activity, acting on glycosyl bonds"/>
    <property type="evidence" value="ECO:0007669"/>
    <property type="project" value="UniProtKB-KW"/>
</dbReference>
<dbReference type="Gene3D" id="3.20.20.80">
    <property type="entry name" value="Glycosidases"/>
    <property type="match status" value="1"/>
</dbReference>
<dbReference type="InterPro" id="IPR001223">
    <property type="entry name" value="Glyco_hydro18_cat"/>
</dbReference>
<dbReference type="InterPro" id="IPR053214">
    <property type="entry name" value="LysM12-like"/>
</dbReference>
<dbReference type="GO" id="GO:0008061">
    <property type="term" value="F:chitin binding"/>
    <property type="evidence" value="ECO:0007669"/>
    <property type="project" value="InterPro"/>
</dbReference>
<name>A0A9P7GKC0_9AGAR</name>
<keyword evidence="8" id="KW-1185">Reference proteome</keyword>
<dbReference type="Gene3D" id="3.10.50.10">
    <property type="match status" value="1"/>
</dbReference>
<feature type="domain" description="GH18" evidence="6">
    <location>
        <begin position="1"/>
        <end position="232"/>
    </location>
</feature>
<evidence type="ECO:0000313" key="8">
    <source>
        <dbReference type="Proteomes" id="UP000717328"/>
    </source>
</evidence>
<comment type="caution">
    <text evidence="7">The sequence shown here is derived from an EMBL/GenBank/DDBJ whole genome shotgun (WGS) entry which is preliminary data.</text>
</comment>
<proteinExistence type="predicted"/>
<dbReference type="Pfam" id="PF00704">
    <property type="entry name" value="Glyco_hydro_18"/>
    <property type="match status" value="1"/>
</dbReference>
<reference evidence="7" key="1">
    <citation type="submission" date="2021-02" db="EMBL/GenBank/DDBJ databases">
        <authorList>
            <person name="Nieuwenhuis M."/>
            <person name="Van De Peppel L.J.J."/>
        </authorList>
    </citation>
    <scope>NUCLEOTIDE SEQUENCE</scope>
    <source>
        <strain evidence="7">D49</strain>
    </source>
</reference>
<protein>
    <recommendedName>
        <fullName evidence="6">GH18 domain-containing protein</fullName>
    </recommendedName>
</protein>
<evidence type="ECO:0000256" key="1">
    <source>
        <dbReference type="ARBA" id="ARBA00022669"/>
    </source>
</evidence>
<dbReference type="PANTHER" id="PTHR47700">
    <property type="entry name" value="V CHITINASE, PUTATIVE (AFU_ORTHOLOGUE AFUA_6G13720)-RELATED"/>
    <property type="match status" value="1"/>
</dbReference>
<dbReference type="Proteomes" id="UP000717328">
    <property type="component" value="Unassembled WGS sequence"/>
</dbReference>
<dbReference type="OrthoDB" id="73875at2759"/>
<dbReference type="PANTHER" id="PTHR47700:SF2">
    <property type="entry name" value="CHITINASE"/>
    <property type="match status" value="1"/>
</dbReference>
<keyword evidence="2" id="KW-0732">Signal</keyword>
<evidence type="ECO:0000313" key="7">
    <source>
        <dbReference type="EMBL" id="KAG5652209.1"/>
    </source>
</evidence>
<dbReference type="FunFam" id="3.10.50.10:FF:000003">
    <property type="entry name" value="Class V chitinase CHIT5b"/>
    <property type="match status" value="1"/>
</dbReference>